<evidence type="ECO:0008006" key="4">
    <source>
        <dbReference type="Google" id="ProtNLM"/>
    </source>
</evidence>
<name>A0A345ZZ72_9HYPH</name>
<dbReference type="RefSeq" id="WP_115692598.1">
    <property type="nucleotide sequence ID" value="NZ_CP031417.1"/>
</dbReference>
<dbReference type="EMBL" id="CP031417">
    <property type="protein sequence ID" value="AXK82219.1"/>
    <property type="molecule type" value="Genomic_DNA"/>
</dbReference>
<evidence type="ECO:0000313" key="3">
    <source>
        <dbReference type="Proteomes" id="UP000254889"/>
    </source>
</evidence>
<dbReference type="KEGG" id="ptaw:DW352_17805"/>
<protein>
    <recommendedName>
        <fullName evidence="4">DUF2946 domain-containing protein</fullName>
    </recommendedName>
</protein>
<dbReference type="AlphaFoldDB" id="A0A345ZZ72"/>
<accession>A0A345ZZ72</accession>
<gene>
    <name evidence="2" type="ORF">DW352_17805</name>
</gene>
<evidence type="ECO:0000256" key="1">
    <source>
        <dbReference type="SAM" id="SignalP"/>
    </source>
</evidence>
<organism evidence="2 3">
    <name type="scientific">Pseudolabrys taiwanensis</name>
    <dbReference type="NCBI Taxonomy" id="331696"/>
    <lineage>
        <taxon>Bacteria</taxon>
        <taxon>Pseudomonadati</taxon>
        <taxon>Pseudomonadota</taxon>
        <taxon>Alphaproteobacteria</taxon>
        <taxon>Hyphomicrobiales</taxon>
        <taxon>Xanthobacteraceae</taxon>
        <taxon>Pseudolabrys</taxon>
    </lineage>
</organism>
<reference evidence="2 3" key="1">
    <citation type="submission" date="2018-07" db="EMBL/GenBank/DDBJ databases">
        <authorList>
            <person name="Quirk P.G."/>
            <person name="Krulwich T.A."/>
        </authorList>
    </citation>
    <scope>NUCLEOTIDE SEQUENCE [LARGE SCALE GENOMIC DNA]</scope>
    <source>
        <strain evidence="2 3">CC-BB4</strain>
    </source>
</reference>
<feature type="signal peptide" evidence="1">
    <location>
        <begin position="1"/>
        <end position="17"/>
    </location>
</feature>
<evidence type="ECO:0000313" key="2">
    <source>
        <dbReference type="EMBL" id="AXK82219.1"/>
    </source>
</evidence>
<proteinExistence type="predicted"/>
<dbReference type="Proteomes" id="UP000254889">
    <property type="component" value="Chromosome"/>
</dbReference>
<keyword evidence="1" id="KW-0732">Signal</keyword>
<keyword evidence="3" id="KW-1185">Reference proteome</keyword>
<dbReference type="OrthoDB" id="8450366at2"/>
<feature type="chain" id="PRO_5016865383" description="DUF2946 domain-containing protein" evidence="1">
    <location>
        <begin position="18"/>
        <end position="127"/>
    </location>
</feature>
<sequence>MAVLFALFLLSPVAAFAFSNAPAHCLELGEAPQVASQARSHHHGTGDYAAMAHEHMDHGTQTTDSTDSAVPAKCCGLFCVTALTPPAFGVSDMRRIATTEVALPVTASLLGRAVDGIDRPPRSLLSL</sequence>